<dbReference type="PANTHER" id="PTHR40761:SF1">
    <property type="entry name" value="CONSERVED INTEGRAL MEMBRANE ALANINE VALINE AND LEUCINE RICH PROTEIN-RELATED"/>
    <property type="match status" value="1"/>
</dbReference>
<dbReference type="RefSeq" id="WP_189903151.1">
    <property type="nucleotide sequence ID" value="NZ_BNBC01000022.1"/>
</dbReference>
<accession>A0A919A3X6</accession>
<comment type="caution">
    <text evidence="2">The sequence shown here is derived from an EMBL/GenBank/DDBJ whole genome shotgun (WGS) entry which is preliminary data.</text>
</comment>
<evidence type="ECO:0000256" key="1">
    <source>
        <dbReference type="SAM" id="Phobius"/>
    </source>
</evidence>
<keyword evidence="1" id="KW-0472">Membrane</keyword>
<keyword evidence="1" id="KW-1133">Transmembrane helix</keyword>
<feature type="transmembrane region" description="Helical" evidence="1">
    <location>
        <begin position="73"/>
        <end position="93"/>
    </location>
</feature>
<evidence type="ECO:0008006" key="4">
    <source>
        <dbReference type="Google" id="ProtNLM"/>
    </source>
</evidence>
<feature type="transmembrane region" description="Helical" evidence="1">
    <location>
        <begin position="100"/>
        <end position="119"/>
    </location>
</feature>
<evidence type="ECO:0000313" key="3">
    <source>
        <dbReference type="Proteomes" id="UP000641386"/>
    </source>
</evidence>
<organism evidence="2 3">
    <name type="scientific">Streptomyces spiralis</name>
    <dbReference type="NCBI Taxonomy" id="66376"/>
    <lineage>
        <taxon>Bacteria</taxon>
        <taxon>Bacillati</taxon>
        <taxon>Actinomycetota</taxon>
        <taxon>Actinomycetes</taxon>
        <taxon>Kitasatosporales</taxon>
        <taxon>Streptomycetaceae</taxon>
        <taxon>Streptomyces</taxon>
    </lineage>
</organism>
<evidence type="ECO:0000313" key="2">
    <source>
        <dbReference type="EMBL" id="GHE84876.1"/>
    </source>
</evidence>
<feature type="transmembrane region" description="Helical" evidence="1">
    <location>
        <begin position="131"/>
        <end position="151"/>
    </location>
</feature>
<feature type="transmembrane region" description="Helical" evidence="1">
    <location>
        <begin position="198"/>
        <end position="217"/>
    </location>
</feature>
<keyword evidence="1" id="KW-0812">Transmembrane</keyword>
<keyword evidence="3" id="KW-1185">Reference proteome</keyword>
<proteinExistence type="predicted"/>
<dbReference type="PANTHER" id="PTHR40761">
    <property type="entry name" value="CONSERVED INTEGRAL MEMBRANE ALANINE VALINE AND LEUCINE RICH PROTEIN-RELATED"/>
    <property type="match status" value="1"/>
</dbReference>
<feature type="transmembrane region" description="Helical" evidence="1">
    <location>
        <begin position="158"/>
        <end position="178"/>
    </location>
</feature>
<name>A0A919A3X6_9ACTN</name>
<protein>
    <recommendedName>
        <fullName evidence="4">Integral membrane protein</fullName>
    </recommendedName>
</protein>
<dbReference type="NCBIfam" id="NF038012">
    <property type="entry name" value="DMT_1"/>
    <property type="match status" value="1"/>
</dbReference>
<reference evidence="2" key="2">
    <citation type="submission" date="2020-09" db="EMBL/GenBank/DDBJ databases">
        <authorList>
            <person name="Sun Q."/>
            <person name="Ohkuma M."/>
        </authorList>
    </citation>
    <scope>NUCLEOTIDE SEQUENCE</scope>
    <source>
        <strain evidence="2">JCM 3302</strain>
    </source>
</reference>
<dbReference type="EMBL" id="BNBC01000022">
    <property type="protein sequence ID" value="GHE84876.1"/>
    <property type="molecule type" value="Genomic_DNA"/>
</dbReference>
<gene>
    <name evidence="2" type="ORF">GCM10014715_46390</name>
</gene>
<reference evidence="2" key="1">
    <citation type="journal article" date="2014" name="Int. J. Syst. Evol. Microbiol.">
        <title>Complete genome sequence of Corynebacterium casei LMG S-19264T (=DSM 44701T), isolated from a smear-ripened cheese.</title>
        <authorList>
            <consortium name="US DOE Joint Genome Institute (JGI-PGF)"/>
            <person name="Walter F."/>
            <person name="Albersmeier A."/>
            <person name="Kalinowski J."/>
            <person name="Ruckert C."/>
        </authorList>
    </citation>
    <scope>NUCLEOTIDE SEQUENCE</scope>
    <source>
        <strain evidence="2">JCM 3302</strain>
    </source>
</reference>
<dbReference type="Proteomes" id="UP000641386">
    <property type="component" value="Unassembled WGS sequence"/>
</dbReference>
<feature type="transmembrane region" description="Helical" evidence="1">
    <location>
        <begin position="47"/>
        <end position="67"/>
    </location>
</feature>
<dbReference type="AlphaFoldDB" id="A0A919A3X6"/>
<sequence length="296" mass="30027">MIGLAVGFAVLGAASNAMGTAFQRKAASTVAQGGGLRLLLALARRPVWLAGICGVLASAMFQALALVNGPMALVQPLFIMELPFALLAAGALMHRRLPGAGWWAVAGVVCGLVLVLVAASPSGAEDQASMVRWVPALILCLGAMAAAVVLARPGRSPLFRAAVLAAAAAIGNALTAAMLKSASGVLEAEGLDAFLTTWQTYGFAVVGVSSLLLLENALQAGSLAASQPALTIGDATVSLLLGVMLFGEHVRTGVWLLPELVGAGLIAWGVVRLTRVVPHAQQTLVGDGRTGTRAGR</sequence>